<reference evidence="1" key="1">
    <citation type="journal article" date="2015" name="Nature">
        <title>Complex archaea that bridge the gap between prokaryotes and eukaryotes.</title>
        <authorList>
            <person name="Spang A."/>
            <person name="Saw J.H."/>
            <person name="Jorgensen S.L."/>
            <person name="Zaremba-Niedzwiedzka K."/>
            <person name="Martijn J."/>
            <person name="Lind A.E."/>
            <person name="van Eijk R."/>
            <person name="Schleper C."/>
            <person name="Guy L."/>
            <person name="Ettema T.J."/>
        </authorList>
    </citation>
    <scope>NUCLEOTIDE SEQUENCE</scope>
</reference>
<proteinExistence type="predicted"/>
<gene>
    <name evidence="1" type="ORF">LCGC14_1599070</name>
</gene>
<evidence type="ECO:0000313" key="1">
    <source>
        <dbReference type="EMBL" id="KKM25036.1"/>
    </source>
</evidence>
<sequence>LTTFYRNTYEISIITTNNSKKQKEGKLGTS</sequence>
<protein>
    <submittedName>
        <fullName evidence="1">Uncharacterized protein</fullName>
    </submittedName>
</protein>
<name>A0A0F9IBQ5_9ZZZZ</name>
<dbReference type="AlphaFoldDB" id="A0A0F9IBQ5"/>
<feature type="non-terminal residue" evidence="1">
    <location>
        <position position="1"/>
    </location>
</feature>
<accession>A0A0F9IBQ5</accession>
<organism evidence="1">
    <name type="scientific">marine sediment metagenome</name>
    <dbReference type="NCBI Taxonomy" id="412755"/>
    <lineage>
        <taxon>unclassified sequences</taxon>
        <taxon>metagenomes</taxon>
        <taxon>ecological metagenomes</taxon>
    </lineage>
</organism>
<comment type="caution">
    <text evidence="1">The sequence shown here is derived from an EMBL/GenBank/DDBJ whole genome shotgun (WGS) entry which is preliminary data.</text>
</comment>
<dbReference type="EMBL" id="LAZR01012801">
    <property type="protein sequence ID" value="KKM25036.1"/>
    <property type="molecule type" value="Genomic_DNA"/>
</dbReference>